<dbReference type="Pfam" id="PF24758">
    <property type="entry name" value="LRR_At5g56370"/>
    <property type="match status" value="1"/>
</dbReference>
<dbReference type="EMBL" id="JABTTQ020000005">
    <property type="protein sequence ID" value="KAK6157641.1"/>
    <property type="molecule type" value="Genomic_DNA"/>
</dbReference>
<proteinExistence type="predicted"/>
<accession>A0ABR0XER6</accession>
<organism evidence="2 3">
    <name type="scientific">Rehmannia glutinosa</name>
    <name type="common">Chinese foxglove</name>
    <dbReference type="NCBI Taxonomy" id="99300"/>
    <lineage>
        <taxon>Eukaryota</taxon>
        <taxon>Viridiplantae</taxon>
        <taxon>Streptophyta</taxon>
        <taxon>Embryophyta</taxon>
        <taxon>Tracheophyta</taxon>
        <taxon>Spermatophyta</taxon>
        <taxon>Magnoliopsida</taxon>
        <taxon>eudicotyledons</taxon>
        <taxon>Gunneridae</taxon>
        <taxon>Pentapetalae</taxon>
        <taxon>asterids</taxon>
        <taxon>lamiids</taxon>
        <taxon>Lamiales</taxon>
        <taxon>Orobanchaceae</taxon>
        <taxon>Rehmannieae</taxon>
        <taxon>Rehmannia</taxon>
    </lineage>
</organism>
<evidence type="ECO:0000313" key="2">
    <source>
        <dbReference type="EMBL" id="KAK6157641.1"/>
    </source>
</evidence>
<dbReference type="SUPFAM" id="SSF52047">
    <property type="entry name" value="RNI-like"/>
    <property type="match status" value="1"/>
</dbReference>
<protein>
    <recommendedName>
        <fullName evidence="1">F-box/LRR-repeat protein 15/At3g58940/PEG3-like LRR domain-containing protein</fullName>
    </recommendedName>
</protein>
<feature type="domain" description="F-box/LRR-repeat protein 15/At3g58940/PEG3-like LRR" evidence="1">
    <location>
        <begin position="43"/>
        <end position="137"/>
    </location>
</feature>
<dbReference type="InterPro" id="IPR032675">
    <property type="entry name" value="LRR_dom_sf"/>
</dbReference>
<dbReference type="InterPro" id="IPR055411">
    <property type="entry name" value="LRR_FXL15/At3g58940/PEG3-like"/>
</dbReference>
<reference evidence="2 3" key="1">
    <citation type="journal article" date="2021" name="Comput. Struct. Biotechnol. J.">
        <title>De novo genome assembly of the potent medicinal plant Rehmannia glutinosa using nanopore technology.</title>
        <authorList>
            <person name="Ma L."/>
            <person name="Dong C."/>
            <person name="Song C."/>
            <person name="Wang X."/>
            <person name="Zheng X."/>
            <person name="Niu Y."/>
            <person name="Chen S."/>
            <person name="Feng W."/>
        </authorList>
    </citation>
    <scope>NUCLEOTIDE SEQUENCE [LARGE SCALE GENOMIC DNA]</scope>
    <source>
        <strain evidence="2">DH-2019</strain>
    </source>
</reference>
<comment type="caution">
    <text evidence="2">The sequence shown here is derived from an EMBL/GenBank/DDBJ whole genome shotgun (WGS) entry which is preliminary data.</text>
</comment>
<dbReference type="Proteomes" id="UP001318860">
    <property type="component" value="Unassembled WGS sequence"/>
</dbReference>
<gene>
    <name evidence="2" type="ORF">DH2020_011889</name>
</gene>
<evidence type="ECO:0000313" key="3">
    <source>
        <dbReference type="Proteomes" id="UP001318860"/>
    </source>
</evidence>
<dbReference type="Gene3D" id="3.80.10.10">
    <property type="entry name" value="Ribonuclease Inhibitor"/>
    <property type="match status" value="1"/>
</dbReference>
<keyword evidence="3" id="KW-1185">Reference proteome</keyword>
<name>A0ABR0XER6_REHGL</name>
<evidence type="ECO:0000259" key="1">
    <source>
        <dbReference type="Pfam" id="PF24758"/>
    </source>
</evidence>
<sequence length="219" mass="25087">MAWAVEGLCAEIVSGGSDREIESRTHGNREEAENDHLSIEIDVPTLKTLTILWCPKWLHHHNYFPNLISLSLNKVQLSSKSVDSFSCNFPCLEHLSISYCDDLEEFQLSRRSIKHLSIVSESSSSNKAVIDAPSIVQFDYQFDVLPFISFTTTSSEWKSNITYHLDNDRSWFLNLYQLLKALSQSEISLDFLPIFYDEEPDQALVVADIVFMVVYINQL</sequence>